<dbReference type="Proteomes" id="UP000604066">
    <property type="component" value="Unassembled WGS sequence"/>
</dbReference>
<dbReference type="InterPro" id="IPR001162">
    <property type="entry name" value="UvrC_RNase_H_dom"/>
</dbReference>
<evidence type="ECO:0000256" key="3">
    <source>
        <dbReference type="ARBA" id="ARBA00022769"/>
    </source>
</evidence>
<dbReference type="SUPFAM" id="SSF82771">
    <property type="entry name" value="GIY-YIG endonuclease"/>
    <property type="match status" value="1"/>
</dbReference>
<dbReference type="Pfam" id="PF08459">
    <property type="entry name" value="UvrC_RNaseH_dom"/>
    <property type="match status" value="1"/>
</dbReference>
<evidence type="ECO:0000256" key="2">
    <source>
        <dbReference type="ARBA" id="ARBA00022763"/>
    </source>
</evidence>
<dbReference type="PROSITE" id="PS50151">
    <property type="entry name" value="UVR"/>
    <property type="match status" value="1"/>
</dbReference>
<dbReference type="SUPFAM" id="SSF47781">
    <property type="entry name" value="RuvA domain 2-like"/>
    <property type="match status" value="1"/>
</dbReference>
<dbReference type="InterPro" id="IPR003583">
    <property type="entry name" value="Hlx-hairpin-Hlx_DNA-bd_motif"/>
</dbReference>
<dbReference type="Gene3D" id="3.30.420.340">
    <property type="entry name" value="UvrC, RNAse H endonuclease domain"/>
    <property type="match status" value="1"/>
</dbReference>
<proteinExistence type="inferred from homology"/>
<evidence type="ECO:0000259" key="8">
    <source>
        <dbReference type="PROSITE" id="PS50151"/>
    </source>
</evidence>
<dbReference type="SMART" id="SM00465">
    <property type="entry name" value="GIYc"/>
    <property type="match status" value="1"/>
</dbReference>
<dbReference type="InterPro" id="IPR035901">
    <property type="entry name" value="GIY-YIG_endonuc_sf"/>
</dbReference>
<dbReference type="Gene3D" id="3.40.1440.10">
    <property type="entry name" value="GIY-YIG endonuclease"/>
    <property type="match status" value="1"/>
</dbReference>
<dbReference type="InterPro" id="IPR038476">
    <property type="entry name" value="UvrC_RNase_H_dom_sf"/>
</dbReference>
<dbReference type="InterPro" id="IPR001943">
    <property type="entry name" value="UVR_dom"/>
</dbReference>
<dbReference type="EMBL" id="JACCBS010000002">
    <property type="protein sequence ID" value="NYE57329.1"/>
    <property type="molecule type" value="Genomic_DNA"/>
</dbReference>
<evidence type="ECO:0000259" key="9">
    <source>
        <dbReference type="PROSITE" id="PS50164"/>
    </source>
</evidence>
<dbReference type="SMART" id="SM00278">
    <property type="entry name" value="HhH1"/>
    <property type="match status" value="2"/>
</dbReference>
<keyword evidence="12" id="KW-1185">Reference proteome</keyword>
<dbReference type="HAMAP" id="MF_00203">
    <property type="entry name" value="UvrC"/>
    <property type="match status" value="1"/>
</dbReference>
<dbReference type="CDD" id="cd10434">
    <property type="entry name" value="GIY-YIG_UvrC_Cho"/>
    <property type="match status" value="1"/>
</dbReference>
<gene>
    <name evidence="7" type="primary">uvrC</name>
    <name evidence="11" type="ORF">HDG70_001044</name>
</gene>
<feature type="domain" description="GIY-YIG" evidence="9">
    <location>
        <begin position="12"/>
        <end position="91"/>
    </location>
</feature>
<comment type="caution">
    <text evidence="11">The sequence shown here is derived from an EMBL/GenBank/DDBJ whole genome shotgun (WGS) entry which is preliminary data.</text>
</comment>
<dbReference type="SUPFAM" id="SSF46600">
    <property type="entry name" value="C-terminal UvrC-binding domain of UvrB"/>
    <property type="match status" value="1"/>
</dbReference>
<dbReference type="NCBIfam" id="NF001824">
    <property type="entry name" value="PRK00558.1-5"/>
    <property type="match status" value="1"/>
</dbReference>
<feature type="domain" description="UVR" evidence="8">
    <location>
        <begin position="200"/>
        <end position="235"/>
    </location>
</feature>
<evidence type="ECO:0000256" key="6">
    <source>
        <dbReference type="ARBA" id="ARBA00023236"/>
    </source>
</evidence>
<dbReference type="InterPro" id="IPR050066">
    <property type="entry name" value="UvrABC_protein_C"/>
</dbReference>
<keyword evidence="1 7" id="KW-0963">Cytoplasm</keyword>
<keyword evidence="5 7" id="KW-0234">DNA repair</keyword>
<evidence type="ECO:0000256" key="7">
    <source>
        <dbReference type="HAMAP-Rule" id="MF_00203"/>
    </source>
</evidence>
<dbReference type="PROSITE" id="PS50164">
    <property type="entry name" value="GIY_YIG"/>
    <property type="match status" value="1"/>
</dbReference>
<comment type="function">
    <text evidence="7">The UvrABC repair system catalyzes the recognition and processing of DNA lesions. UvrC both incises the 5' and 3' sides of the lesion. The N-terminal half is responsible for the 3' incision and the C-terminal half is responsible for the 5' incision.</text>
</comment>
<evidence type="ECO:0000256" key="1">
    <source>
        <dbReference type="ARBA" id="ARBA00022490"/>
    </source>
</evidence>
<comment type="subunit">
    <text evidence="7">Interacts with UvrB in an incision complex.</text>
</comment>
<dbReference type="InterPro" id="IPR004791">
    <property type="entry name" value="UvrC"/>
</dbReference>
<sequence length="607" mass="69542">MTLWEKVQNLPDSPGIYLYKDEKGEVIYVGKAKNLKNRVRSYFQPPEKLLPKTRVMIEKARDIEVIITSTEVEALILEQNLIKRYRPRYNILLKDDKSYPYLKITGEEFPRLLITRRVVNDGGRYFGPYPDAGALNETYKLLRSIFKFRTCTPTIFAQKKRPCLNFHIKKCSAPCAGEISREEYFKEIEMVIDFLEGRGENLIKKLKKEMAIASDNLEFERAAKLRDQILALEKILAKQKISRGQRNADVVVVANRENLGVGLIFVIRQGNLLGQKVYTFTGEMETGELLNQVLVTHYEEAKEVPVEIILSTRENLDEEFLNSWFELKFGKKPKFTVPKRGEKFELLKMALENVNFTLDEKIKLNEKKQLLNEKALMDLKEALNLPAVPRRIEGYDISHLAGTGTVASMVVFIDGEPVKGKYRRFAIRSAANDDYTAMFEAVLRRFKKYLALQEEGGADGSFEELPDLVLIDGGKGQLNAAMDALKETNLLGKFTVIALAKEQEEIFLPGKKDSLLLTQDREGLKLLQRVRDEAHRFARGYQEKKRVKTLASLLEQVEGIGPKRRKQLLNKFGSIKNLREATVEEITAVPGITREIAERLKELLEME</sequence>
<accession>A0ABX2R837</accession>
<comment type="subcellular location">
    <subcellularLocation>
        <location evidence="7">Cytoplasm</location>
    </subcellularLocation>
</comment>
<evidence type="ECO:0000259" key="10">
    <source>
        <dbReference type="PROSITE" id="PS50165"/>
    </source>
</evidence>
<name>A0ABX2R837_9THEO</name>
<dbReference type="InterPro" id="IPR036876">
    <property type="entry name" value="UVR_dom_sf"/>
</dbReference>
<reference evidence="11 12" key="1">
    <citation type="submission" date="2020-07" db="EMBL/GenBank/DDBJ databases">
        <title>Genomic Encyclopedia of Type Strains, Phase III (KMG-III): the genomes of soil and plant-associated and newly described type strains.</title>
        <authorList>
            <person name="Whitman W."/>
        </authorList>
    </citation>
    <scope>NUCLEOTIDE SEQUENCE [LARGE SCALE GENOMIC DNA]</scope>
    <source>
        <strain evidence="11 12">DSM 11255</strain>
    </source>
</reference>
<evidence type="ECO:0000313" key="11">
    <source>
        <dbReference type="EMBL" id="NYE57329.1"/>
    </source>
</evidence>
<dbReference type="Pfam" id="PF22920">
    <property type="entry name" value="UvrC_RNaseH"/>
    <property type="match status" value="1"/>
</dbReference>
<evidence type="ECO:0000256" key="4">
    <source>
        <dbReference type="ARBA" id="ARBA00022881"/>
    </source>
</evidence>
<keyword evidence="2 7" id="KW-0227">DNA damage</keyword>
<keyword evidence="3 7" id="KW-0228">DNA excision</keyword>
<dbReference type="Pfam" id="PF02151">
    <property type="entry name" value="UVR"/>
    <property type="match status" value="1"/>
</dbReference>
<organism evidence="11 12">
    <name type="scientific">Carboxydothermus ferrireducens DSM 11255</name>
    <dbReference type="NCBI Taxonomy" id="1119529"/>
    <lineage>
        <taxon>Bacteria</taxon>
        <taxon>Bacillati</taxon>
        <taxon>Bacillota</taxon>
        <taxon>Clostridia</taxon>
        <taxon>Thermoanaerobacterales</taxon>
        <taxon>Thermoanaerobacteraceae</taxon>
        <taxon>Carboxydothermus</taxon>
    </lineage>
</organism>
<dbReference type="PANTHER" id="PTHR30562:SF1">
    <property type="entry name" value="UVRABC SYSTEM PROTEIN C"/>
    <property type="match status" value="1"/>
</dbReference>
<keyword evidence="6 7" id="KW-0742">SOS response</keyword>
<dbReference type="Gene3D" id="1.10.150.20">
    <property type="entry name" value="5' to 3' exonuclease, C-terminal subdomain"/>
    <property type="match status" value="1"/>
</dbReference>
<dbReference type="RefSeq" id="WP_028051692.1">
    <property type="nucleotide sequence ID" value="NZ_ATYG01000004.1"/>
</dbReference>
<dbReference type="Pfam" id="PF14520">
    <property type="entry name" value="HHH_5"/>
    <property type="match status" value="1"/>
</dbReference>
<dbReference type="NCBIfam" id="TIGR00194">
    <property type="entry name" value="uvrC"/>
    <property type="match status" value="1"/>
</dbReference>
<comment type="similarity">
    <text evidence="7">Belongs to the UvrC family.</text>
</comment>
<dbReference type="Pfam" id="PF01541">
    <property type="entry name" value="GIY-YIG"/>
    <property type="match status" value="1"/>
</dbReference>
<dbReference type="InterPro" id="IPR010994">
    <property type="entry name" value="RuvA_2-like"/>
</dbReference>
<protein>
    <recommendedName>
        <fullName evidence="7">UvrABC system protein C</fullName>
        <shortName evidence="7">Protein UvrC</shortName>
    </recommendedName>
    <alternativeName>
        <fullName evidence="7">Excinuclease ABC subunit C</fullName>
    </alternativeName>
</protein>
<dbReference type="PROSITE" id="PS50165">
    <property type="entry name" value="UVRC"/>
    <property type="match status" value="1"/>
</dbReference>
<evidence type="ECO:0000256" key="5">
    <source>
        <dbReference type="ARBA" id="ARBA00023204"/>
    </source>
</evidence>
<dbReference type="PANTHER" id="PTHR30562">
    <property type="entry name" value="UVRC/OXIDOREDUCTASE"/>
    <property type="match status" value="1"/>
</dbReference>
<dbReference type="Gene3D" id="4.10.860.10">
    <property type="entry name" value="UVR domain"/>
    <property type="match status" value="1"/>
</dbReference>
<dbReference type="InterPro" id="IPR047296">
    <property type="entry name" value="GIY-YIG_UvrC_Cho"/>
</dbReference>
<feature type="domain" description="UvrC family homology region profile" evidence="10">
    <location>
        <begin position="250"/>
        <end position="485"/>
    </location>
</feature>
<dbReference type="InterPro" id="IPR000305">
    <property type="entry name" value="GIY-YIG_endonuc"/>
</dbReference>
<evidence type="ECO:0000313" key="12">
    <source>
        <dbReference type="Proteomes" id="UP000604066"/>
    </source>
</evidence>
<keyword evidence="4 7" id="KW-0267">Excision nuclease</keyword>